<dbReference type="GO" id="GO:0005249">
    <property type="term" value="F:voltage-gated potassium channel activity"/>
    <property type="evidence" value="ECO:0007669"/>
    <property type="project" value="InterPro"/>
</dbReference>
<dbReference type="HOGENOM" id="CLU_011722_7_0_1"/>
<dbReference type="Gene3D" id="3.30.710.10">
    <property type="entry name" value="Potassium Channel Kv1.1, Chain A"/>
    <property type="match status" value="1"/>
</dbReference>
<dbReference type="AlphaFoldDB" id="R7U870"/>
<dbReference type="OMA" id="WMTTIST"/>
<reference evidence="11" key="1">
    <citation type="submission" date="2012-12" db="EMBL/GenBank/DDBJ databases">
        <authorList>
            <person name="Hellsten U."/>
            <person name="Grimwood J."/>
            <person name="Chapman J.A."/>
            <person name="Shapiro H."/>
            <person name="Aerts A."/>
            <person name="Otillar R.P."/>
            <person name="Terry A.Y."/>
            <person name="Boore J.L."/>
            <person name="Simakov O."/>
            <person name="Marletaz F."/>
            <person name="Cho S.-J."/>
            <person name="Edsinger-Gonzales E."/>
            <person name="Havlak P."/>
            <person name="Kuo D.-H."/>
            <person name="Larsson T."/>
            <person name="Lv J."/>
            <person name="Arendt D."/>
            <person name="Savage R."/>
            <person name="Osoegawa K."/>
            <person name="de Jong P."/>
            <person name="Lindberg D.R."/>
            <person name="Seaver E.C."/>
            <person name="Weisblat D.A."/>
            <person name="Putnam N.H."/>
            <person name="Grigoriev I.V."/>
            <person name="Rokhsar D.S."/>
        </authorList>
    </citation>
    <scope>NUCLEOTIDE SEQUENCE</scope>
    <source>
        <strain evidence="11">I ESC-2004</strain>
    </source>
</reference>
<keyword evidence="7" id="KW-0407">Ion channel</keyword>
<reference evidence="9 11" key="2">
    <citation type="journal article" date="2013" name="Nature">
        <title>Insights into bilaterian evolution from three spiralian genomes.</title>
        <authorList>
            <person name="Simakov O."/>
            <person name="Marletaz F."/>
            <person name="Cho S.J."/>
            <person name="Edsinger-Gonzales E."/>
            <person name="Havlak P."/>
            <person name="Hellsten U."/>
            <person name="Kuo D.H."/>
            <person name="Larsson T."/>
            <person name="Lv J."/>
            <person name="Arendt D."/>
            <person name="Savage R."/>
            <person name="Osoegawa K."/>
            <person name="de Jong P."/>
            <person name="Grimwood J."/>
            <person name="Chapman J.A."/>
            <person name="Shapiro H."/>
            <person name="Aerts A."/>
            <person name="Otillar R.P."/>
            <person name="Terry A.Y."/>
            <person name="Boore J.L."/>
            <person name="Grigoriev I.V."/>
            <person name="Lindberg D.R."/>
            <person name="Seaver E.C."/>
            <person name="Weisblat D.A."/>
            <person name="Putnam N.H."/>
            <person name="Rokhsar D.S."/>
        </authorList>
    </citation>
    <scope>NUCLEOTIDE SEQUENCE</scope>
    <source>
        <strain evidence="9 11">I ESC-2004</strain>
    </source>
</reference>
<evidence type="ECO:0000256" key="4">
    <source>
        <dbReference type="ARBA" id="ARBA00022989"/>
    </source>
</evidence>
<protein>
    <recommendedName>
        <fullName evidence="8">Potassium channel tetramerisation-type BTB domain-containing protein</fullName>
    </recommendedName>
</protein>
<proteinExistence type="predicted"/>
<sequence length="173" mass="20208">MAVTILKLNFRGVYFEVDVNVLQRAPESRLANIARGKERVPMDNEGRHFIDRNPLYFHHILNYYNSGRLEFPPQYSWESIKNEIDFWQIDLNPLTKNSVLRYEKQKAALEQAEFINNYYSRYDLNAKGTICRGCSDAFRGMYEFFDVPRSSIPAMEACALTKRGNAIADCYLK</sequence>
<name>R7U870_CAPTE</name>
<dbReference type="SUPFAM" id="SSF54695">
    <property type="entry name" value="POZ domain"/>
    <property type="match status" value="1"/>
</dbReference>
<keyword evidence="4" id="KW-1133">Transmembrane helix</keyword>
<dbReference type="EMBL" id="KB306459">
    <property type="protein sequence ID" value="ELT99856.1"/>
    <property type="molecule type" value="Genomic_DNA"/>
</dbReference>
<keyword evidence="2" id="KW-0813">Transport</keyword>
<comment type="subcellular location">
    <subcellularLocation>
        <location evidence="1">Membrane</location>
        <topology evidence="1">Multi-pass membrane protein</topology>
    </subcellularLocation>
</comment>
<dbReference type="GO" id="GO:0008076">
    <property type="term" value="C:voltage-gated potassium channel complex"/>
    <property type="evidence" value="ECO:0007669"/>
    <property type="project" value="InterPro"/>
</dbReference>
<evidence type="ECO:0000256" key="5">
    <source>
        <dbReference type="ARBA" id="ARBA00023065"/>
    </source>
</evidence>
<evidence type="ECO:0000256" key="2">
    <source>
        <dbReference type="ARBA" id="ARBA00022448"/>
    </source>
</evidence>
<evidence type="ECO:0000313" key="11">
    <source>
        <dbReference type="Proteomes" id="UP000014760"/>
    </source>
</evidence>
<dbReference type="EnsemblMetazoa" id="CapteT210842">
    <property type="protein sequence ID" value="CapteP210842"/>
    <property type="gene ID" value="CapteG210842"/>
</dbReference>
<keyword evidence="5" id="KW-0406">Ion transport</keyword>
<organism evidence="9">
    <name type="scientific">Capitella teleta</name>
    <name type="common">Polychaete worm</name>
    <dbReference type="NCBI Taxonomy" id="283909"/>
    <lineage>
        <taxon>Eukaryota</taxon>
        <taxon>Metazoa</taxon>
        <taxon>Spiralia</taxon>
        <taxon>Lophotrochozoa</taxon>
        <taxon>Annelida</taxon>
        <taxon>Polychaeta</taxon>
        <taxon>Sedentaria</taxon>
        <taxon>Scolecida</taxon>
        <taxon>Capitellidae</taxon>
        <taxon>Capitella</taxon>
    </lineage>
</organism>
<evidence type="ECO:0000256" key="7">
    <source>
        <dbReference type="ARBA" id="ARBA00023303"/>
    </source>
</evidence>
<evidence type="ECO:0000256" key="1">
    <source>
        <dbReference type="ARBA" id="ARBA00004141"/>
    </source>
</evidence>
<keyword evidence="3" id="KW-0812">Transmembrane</keyword>
<dbReference type="GO" id="GO:0051260">
    <property type="term" value="P:protein homooligomerization"/>
    <property type="evidence" value="ECO:0007669"/>
    <property type="project" value="InterPro"/>
</dbReference>
<keyword evidence="11" id="KW-1185">Reference proteome</keyword>
<evidence type="ECO:0000256" key="6">
    <source>
        <dbReference type="ARBA" id="ARBA00023136"/>
    </source>
</evidence>
<dbReference type="InterPro" id="IPR011333">
    <property type="entry name" value="SKP1/BTB/POZ_sf"/>
</dbReference>
<dbReference type="GO" id="GO:0001508">
    <property type="term" value="P:action potential"/>
    <property type="evidence" value="ECO:0007669"/>
    <property type="project" value="TreeGrafter"/>
</dbReference>
<evidence type="ECO:0000313" key="9">
    <source>
        <dbReference type="EMBL" id="ELT99856.1"/>
    </source>
</evidence>
<dbReference type="OrthoDB" id="2147904at2759"/>
<accession>R7U870</accession>
<dbReference type="InterPro" id="IPR028325">
    <property type="entry name" value="VG_K_chnl"/>
</dbReference>
<dbReference type="EMBL" id="AMQN01001898">
    <property type="status" value="NOT_ANNOTATED_CDS"/>
    <property type="molecule type" value="Genomic_DNA"/>
</dbReference>
<feature type="domain" description="Potassium channel tetramerisation-type BTB" evidence="8">
    <location>
        <begin position="6"/>
        <end position="91"/>
    </location>
</feature>
<dbReference type="InterPro" id="IPR003131">
    <property type="entry name" value="T1-type_BTB"/>
</dbReference>
<keyword evidence="6" id="KW-0472">Membrane</keyword>
<reference evidence="10" key="3">
    <citation type="submission" date="2015-06" db="UniProtKB">
        <authorList>
            <consortium name="EnsemblMetazoa"/>
        </authorList>
    </citation>
    <scope>IDENTIFICATION</scope>
</reference>
<gene>
    <name evidence="9" type="ORF">CAPTEDRAFT_210842</name>
</gene>
<dbReference type="Pfam" id="PF02214">
    <property type="entry name" value="BTB_2"/>
    <property type="match status" value="1"/>
</dbReference>
<evidence type="ECO:0000256" key="3">
    <source>
        <dbReference type="ARBA" id="ARBA00022692"/>
    </source>
</evidence>
<dbReference type="CDD" id="cd18317">
    <property type="entry name" value="BTB_POZ_Kv"/>
    <property type="match status" value="1"/>
</dbReference>
<dbReference type="PANTHER" id="PTHR11537:SF254">
    <property type="entry name" value="POTASSIUM VOLTAGE-GATED CHANNEL PROTEIN SHAB"/>
    <property type="match status" value="1"/>
</dbReference>
<dbReference type="PANTHER" id="PTHR11537">
    <property type="entry name" value="VOLTAGE-GATED POTASSIUM CHANNEL"/>
    <property type="match status" value="1"/>
</dbReference>
<dbReference type="Proteomes" id="UP000014760">
    <property type="component" value="Unassembled WGS sequence"/>
</dbReference>
<evidence type="ECO:0000259" key="8">
    <source>
        <dbReference type="Pfam" id="PF02214"/>
    </source>
</evidence>
<evidence type="ECO:0000313" key="10">
    <source>
        <dbReference type="EnsemblMetazoa" id="CapteP210842"/>
    </source>
</evidence>
<dbReference type="STRING" id="283909.R7U870"/>